<gene>
    <name evidence="2" type="ORF">XNOV1_A013919</name>
</gene>
<feature type="compositionally biased region" description="Basic and acidic residues" evidence="1">
    <location>
        <begin position="1"/>
        <end position="25"/>
    </location>
</feature>
<feature type="compositionally biased region" description="Basic and acidic residues" evidence="1">
    <location>
        <begin position="33"/>
        <end position="51"/>
    </location>
</feature>
<keyword evidence="3" id="KW-1185">Reference proteome</keyword>
<evidence type="ECO:0000313" key="2">
    <source>
        <dbReference type="EMBL" id="CAJ1080483.1"/>
    </source>
</evidence>
<feature type="region of interest" description="Disordered" evidence="1">
    <location>
        <begin position="1"/>
        <end position="108"/>
    </location>
</feature>
<evidence type="ECO:0000256" key="1">
    <source>
        <dbReference type="SAM" id="MobiDB-lite"/>
    </source>
</evidence>
<protein>
    <submittedName>
        <fullName evidence="2">Uncharacterized protein</fullName>
    </submittedName>
</protein>
<evidence type="ECO:0000313" key="3">
    <source>
        <dbReference type="Proteomes" id="UP001178508"/>
    </source>
</evidence>
<sequence>MGESGEARAAAEHTAGSERILRPGEPRGAPGVHEPRAVSEQPRDGGCEAEHPAASSGSASYCLRIAPSSRMGGRGGGEKEGRGGGGESAEERSTSSEARKRRGGEKPSLSFLLWPIAAQLRREPPLLLSPYRL</sequence>
<feature type="compositionally biased region" description="Basic and acidic residues" evidence="1">
    <location>
        <begin position="89"/>
        <end position="98"/>
    </location>
</feature>
<dbReference type="EMBL" id="OY660882">
    <property type="protein sequence ID" value="CAJ1080483.1"/>
    <property type="molecule type" value="Genomic_DNA"/>
</dbReference>
<reference evidence="2" key="1">
    <citation type="submission" date="2023-08" db="EMBL/GenBank/DDBJ databases">
        <authorList>
            <person name="Alioto T."/>
            <person name="Alioto T."/>
            <person name="Gomez Garrido J."/>
        </authorList>
    </citation>
    <scope>NUCLEOTIDE SEQUENCE</scope>
</reference>
<dbReference type="AlphaFoldDB" id="A0AAV1H746"/>
<organism evidence="2 3">
    <name type="scientific">Xyrichtys novacula</name>
    <name type="common">Pearly razorfish</name>
    <name type="synonym">Hemipteronotus novacula</name>
    <dbReference type="NCBI Taxonomy" id="13765"/>
    <lineage>
        <taxon>Eukaryota</taxon>
        <taxon>Metazoa</taxon>
        <taxon>Chordata</taxon>
        <taxon>Craniata</taxon>
        <taxon>Vertebrata</taxon>
        <taxon>Euteleostomi</taxon>
        <taxon>Actinopterygii</taxon>
        <taxon>Neopterygii</taxon>
        <taxon>Teleostei</taxon>
        <taxon>Neoteleostei</taxon>
        <taxon>Acanthomorphata</taxon>
        <taxon>Eupercaria</taxon>
        <taxon>Labriformes</taxon>
        <taxon>Labridae</taxon>
        <taxon>Xyrichtys</taxon>
    </lineage>
</organism>
<proteinExistence type="predicted"/>
<accession>A0AAV1H746</accession>
<dbReference type="Proteomes" id="UP001178508">
    <property type="component" value="Chromosome 19"/>
</dbReference>
<name>A0AAV1H746_XYRNO</name>